<dbReference type="PANTHER" id="PTHR31973:SF189">
    <property type="entry name" value="TRANSPOSASE, MUDR, PLANT, MULE TRANSPOSASE DOMAIN PROTEIN-RELATED"/>
    <property type="match status" value="1"/>
</dbReference>
<dbReference type="PANTHER" id="PTHR31973">
    <property type="entry name" value="POLYPROTEIN, PUTATIVE-RELATED"/>
    <property type="match status" value="1"/>
</dbReference>
<reference evidence="1 2" key="1">
    <citation type="journal article" date="2021" name="Nat. Commun.">
        <title>Incipient diploidization of the medicinal plant Perilla within 10,000 years.</title>
        <authorList>
            <person name="Zhang Y."/>
            <person name="Shen Q."/>
            <person name="Leng L."/>
            <person name="Zhang D."/>
            <person name="Chen S."/>
            <person name="Shi Y."/>
            <person name="Ning Z."/>
            <person name="Chen S."/>
        </authorList>
    </citation>
    <scope>NUCLEOTIDE SEQUENCE [LARGE SCALE GENOMIC DNA]</scope>
    <source>
        <strain evidence="2">cv. PC099</strain>
    </source>
</reference>
<keyword evidence="2" id="KW-1185">Reference proteome</keyword>
<name>A0AAD4PCF6_PERFH</name>
<gene>
    <name evidence="1" type="ORF">C2S53_013357</name>
</gene>
<comment type="caution">
    <text evidence="1">The sequence shown here is derived from an EMBL/GenBank/DDBJ whole genome shotgun (WGS) entry which is preliminary data.</text>
</comment>
<sequence>MVKKYKEELGMSNVSKLYFLKPGETLDNGLMMIENDAKIIEMVKCFRALTHECSIHIYPVDENVTNNVCLGTQSSVANNFEHVMGKDSPSQFIGWENGLINEIDFIIHNYVDDLIDVDLEMGDEGENELEKSCQEIHLDESETDLESRDEGIDLALMNQSKRIVKYDDGNSEGFVVKRIDPDHNCLRDANNRLATGKFIANEFKEKIYENPKTTARELMNEAEKRMKLYVSKSKCKRAKKIITTELEGSYLGEFSSLVYMSTYEHALQPMPGKRVMECDSSEKLEPPPVVKQTDRPRNKRIRSAKESMKGRTFGKMSEKFTKMTCLICHSQDHNRTSCPNKRVEESITRKQKNSIPVGLEKGKQKAIDTSIGSTCLRRNRRPVGLGLYIDEASGNMTLNPGMNSETTIAQRDPVACQNLSSNPDPIIRYPIPSEKTLRKEQRASVFSRSNGSRRIAFAGDGTQVIVPANLLFKPPAPRWNGHHCKTTRKLQNQRDTKMAKK</sequence>
<evidence type="ECO:0000313" key="2">
    <source>
        <dbReference type="Proteomes" id="UP001190926"/>
    </source>
</evidence>
<accession>A0AAD4PCF6</accession>
<dbReference type="Proteomes" id="UP001190926">
    <property type="component" value="Unassembled WGS sequence"/>
</dbReference>
<protein>
    <submittedName>
        <fullName evidence="1">Uncharacterized protein</fullName>
    </submittedName>
</protein>
<evidence type="ECO:0000313" key="1">
    <source>
        <dbReference type="EMBL" id="KAH6834070.1"/>
    </source>
</evidence>
<dbReference type="EMBL" id="SDAM02000053">
    <property type="protein sequence ID" value="KAH6834070.1"/>
    <property type="molecule type" value="Genomic_DNA"/>
</dbReference>
<organism evidence="1 2">
    <name type="scientific">Perilla frutescens var. hirtella</name>
    <name type="common">Perilla citriodora</name>
    <name type="synonym">Perilla setoyensis</name>
    <dbReference type="NCBI Taxonomy" id="608512"/>
    <lineage>
        <taxon>Eukaryota</taxon>
        <taxon>Viridiplantae</taxon>
        <taxon>Streptophyta</taxon>
        <taxon>Embryophyta</taxon>
        <taxon>Tracheophyta</taxon>
        <taxon>Spermatophyta</taxon>
        <taxon>Magnoliopsida</taxon>
        <taxon>eudicotyledons</taxon>
        <taxon>Gunneridae</taxon>
        <taxon>Pentapetalae</taxon>
        <taxon>asterids</taxon>
        <taxon>lamiids</taxon>
        <taxon>Lamiales</taxon>
        <taxon>Lamiaceae</taxon>
        <taxon>Nepetoideae</taxon>
        <taxon>Elsholtzieae</taxon>
        <taxon>Perilla</taxon>
    </lineage>
</organism>
<dbReference type="AlphaFoldDB" id="A0AAD4PCF6"/>
<proteinExistence type="predicted"/>